<dbReference type="KEGG" id="luo:HHL09_12100"/>
<organism evidence="2 3">
    <name type="scientific">Luteolibacter luteus</name>
    <dbReference type="NCBI Taxonomy" id="2728835"/>
    <lineage>
        <taxon>Bacteria</taxon>
        <taxon>Pseudomonadati</taxon>
        <taxon>Verrucomicrobiota</taxon>
        <taxon>Verrucomicrobiia</taxon>
        <taxon>Verrucomicrobiales</taxon>
        <taxon>Verrucomicrobiaceae</taxon>
        <taxon>Luteolibacter</taxon>
    </lineage>
</organism>
<sequence>MAGNPVGAAGNRLFDSHGGGREEVSVWKLVIGDWLSMKPLIAVLAPLCVCMLLVSIHELEDHLRPDQPATWTRAAFVCMIIPTLVLVWWGIR</sequence>
<dbReference type="EMBL" id="CP051774">
    <property type="protein sequence ID" value="QJE96494.1"/>
    <property type="molecule type" value="Genomic_DNA"/>
</dbReference>
<feature type="transmembrane region" description="Helical" evidence="1">
    <location>
        <begin position="71"/>
        <end position="91"/>
    </location>
</feature>
<evidence type="ECO:0000313" key="2">
    <source>
        <dbReference type="EMBL" id="QJE96494.1"/>
    </source>
</evidence>
<protein>
    <submittedName>
        <fullName evidence="2">Uncharacterized protein</fullName>
    </submittedName>
</protein>
<evidence type="ECO:0000256" key="1">
    <source>
        <dbReference type="SAM" id="Phobius"/>
    </source>
</evidence>
<feature type="transmembrane region" description="Helical" evidence="1">
    <location>
        <begin position="40"/>
        <end position="59"/>
    </location>
</feature>
<keyword evidence="3" id="KW-1185">Reference proteome</keyword>
<keyword evidence="1" id="KW-0472">Membrane</keyword>
<accession>A0A858RIY6</accession>
<keyword evidence="1" id="KW-0812">Transmembrane</keyword>
<keyword evidence="1" id="KW-1133">Transmembrane helix</keyword>
<name>A0A858RIY6_9BACT</name>
<reference evidence="2 3" key="1">
    <citation type="submission" date="2020-04" db="EMBL/GenBank/DDBJ databases">
        <title>Luteolibacter sp. G-1-1-1 isolated from soil.</title>
        <authorList>
            <person name="Dahal R.H."/>
        </authorList>
    </citation>
    <scope>NUCLEOTIDE SEQUENCE [LARGE SCALE GENOMIC DNA]</scope>
    <source>
        <strain evidence="2 3">G-1-1-1</strain>
    </source>
</reference>
<dbReference type="AlphaFoldDB" id="A0A858RIY6"/>
<gene>
    <name evidence="2" type="ORF">HHL09_12100</name>
</gene>
<proteinExistence type="predicted"/>
<evidence type="ECO:0000313" key="3">
    <source>
        <dbReference type="Proteomes" id="UP000501812"/>
    </source>
</evidence>
<dbReference type="RefSeq" id="WP_169454895.1">
    <property type="nucleotide sequence ID" value="NZ_CP051774.1"/>
</dbReference>
<dbReference type="Proteomes" id="UP000501812">
    <property type="component" value="Chromosome"/>
</dbReference>